<keyword evidence="2" id="KW-1185">Reference proteome</keyword>
<organism evidence="1 2">
    <name type="scientific">Eumeta variegata</name>
    <name type="common">Bagworm moth</name>
    <name type="synonym">Eumeta japonica</name>
    <dbReference type="NCBI Taxonomy" id="151549"/>
    <lineage>
        <taxon>Eukaryota</taxon>
        <taxon>Metazoa</taxon>
        <taxon>Ecdysozoa</taxon>
        <taxon>Arthropoda</taxon>
        <taxon>Hexapoda</taxon>
        <taxon>Insecta</taxon>
        <taxon>Pterygota</taxon>
        <taxon>Neoptera</taxon>
        <taxon>Endopterygota</taxon>
        <taxon>Lepidoptera</taxon>
        <taxon>Glossata</taxon>
        <taxon>Ditrysia</taxon>
        <taxon>Tineoidea</taxon>
        <taxon>Psychidae</taxon>
        <taxon>Oiketicinae</taxon>
        <taxon>Eumeta</taxon>
    </lineage>
</organism>
<evidence type="ECO:0000313" key="2">
    <source>
        <dbReference type="Proteomes" id="UP000299102"/>
    </source>
</evidence>
<reference evidence="1 2" key="1">
    <citation type="journal article" date="2019" name="Commun. Biol.">
        <title>The bagworm genome reveals a unique fibroin gene that provides high tensile strength.</title>
        <authorList>
            <person name="Kono N."/>
            <person name="Nakamura H."/>
            <person name="Ohtoshi R."/>
            <person name="Tomita M."/>
            <person name="Numata K."/>
            <person name="Arakawa K."/>
        </authorList>
    </citation>
    <scope>NUCLEOTIDE SEQUENCE [LARGE SCALE GENOMIC DNA]</scope>
</reference>
<sequence length="96" mass="10834">MKYRRCGGGNTRTAIESEKADGRVTLPTSAPMFVSLFRGWDLFFWSPVAAPPAFPPSNYWRATGRHFRNCCSRVLDVVSLAAIIWARLNSIPFRIV</sequence>
<evidence type="ECO:0000313" key="1">
    <source>
        <dbReference type="EMBL" id="GBP80112.1"/>
    </source>
</evidence>
<comment type="caution">
    <text evidence="1">The sequence shown here is derived from an EMBL/GenBank/DDBJ whole genome shotgun (WGS) entry which is preliminary data.</text>
</comment>
<dbReference type="EMBL" id="BGZK01001446">
    <property type="protein sequence ID" value="GBP80112.1"/>
    <property type="molecule type" value="Genomic_DNA"/>
</dbReference>
<name>A0A4C1YYU0_EUMVA</name>
<proteinExistence type="predicted"/>
<gene>
    <name evidence="1" type="ORF">EVAR_55930_1</name>
</gene>
<protein>
    <submittedName>
        <fullName evidence="1">Uncharacterized protein</fullName>
    </submittedName>
</protein>
<accession>A0A4C1YYU0</accession>
<dbReference type="Proteomes" id="UP000299102">
    <property type="component" value="Unassembled WGS sequence"/>
</dbReference>
<dbReference type="AlphaFoldDB" id="A0A4C1YYU0"/>